<evidence type="ECO:0000313" key="3">
    <source>
        <dbReference type="EMBL" id="SEK66251.1"/>
    </source>
</evidence>
<sequence length="239" mass="25551">MVRAAGLLAGMLFAATAAQACEQVTHRDRSFTVCTADLTTQNIALRLNRSDGMPLGSFVALELATDAPVVFAMNAGMYHADRRPVGLYIEEGTTIRPIVTRAGPGNFGLLPNGVLCVRDGRADVIESRAFAADPPACRQATQSGPMLVIDGALHPRFLPDSPSSKIRNGVGATSDGKIAYFVISDQPVTFYQMATLYRDVLGVRNALFLDGSVSRLYAPALKRADPGRQMGPIVVVTER</sequence>
<proteinExistence type="predicted"/>
<dbReference type="Proteomes" id="UP000199283">
    <property type="component" value="Unassembled WGS sequence"/>
</dbReference>
<protein>
    <submittedName>
        <fullName evidence="3">Prepilin-type processing-associated H-X9-DG domain-containing protein</fullName>
    </submittedName>
</protein>
<keyword evidence="1" id="KW-0732">Signal</keyword>
<dbReference type="OrthoDB" id="5515706at2"/>
<evidence type="ECO:0000259" key="2">
    <source>
        <dbReference type="Pfam" id="PF09992"/>
    </source>
</evidence>
<dbReference type="RefSeq" id="WP_092760586.1">
    <property type="nucleotide sequence ID" value="NZ_FNZQ01000001.1"/>
</dbReference>
<dbReference type="STRING" id="188906.SAMN04488526_1182"/>
<accession>A0A1H7IUT7</accession>
<gene>
    <name evidence="3" type="ORF">SAMN04488526_1182</name>
</gene>
<name>A0A1H7IUT7_9RHOB</name>
<evidence type="ECO:0000313" key="4">
    <source>
        <dbReference type="Proteomes" id="UP000199283"/>
    </source>
</evidence>
<reference evidence="3 4" key="1">
    <citation type="submission" date="2016-10" db="EMBL/GenBank/DDBJ databases">
        <authorList>
            <person name="de Groot N.N."/>
        </authorList>
    </citation>
    <scope>NUCLEOTIDE SEQUENCE [LARGE SCALE GENOMIC DNA]</scope>
    <source>
        <strain evidence="3 4">DSM 14858</strain>
    </source>
</reference>
<dbReference type="EMBL" id="FNZQ01000001">
    <property type="protein sequence ID" value="SEK66251.1"/>
    <property type="molecule type" value="Genomic_DNA"/>
</dbReference>
<dbReference type="InterPro" id="IPR018711">
    <property type="entry name" value="NAGPA"/>
</dbReference>
<dbReference type="AlphaFoldDB" id="A0A1H7IUT7"/>
<evidence type="ECO:0000256" key="1">
    <source>
        <dbReference type="SAM" id="SignalP"/>
    </source>
</evidence>
<dbReference type="Pfam" id="PF09992">
    <property type="entry name" value="NAGPA"/>
    <property type="match status" value="1"/>
</dbReference>
<feature type="signal peptide" evidence="1">
    <location>
        <begin position="1"/>
        <end position="20"/>
    </location>
</feature>
<organism evidence="3 4">
    <name type="scientific">Jannaschia helgolandensis</name>
    <dbReference type="NCBI Taxonomy" id="188906"/>
    <lineage>
        <taxon>Bacteria</taxon>
        <taxon>Pseudomonadati</taxon>
        <taxon>Pseudomonadota</taxon>
        <taxon>Alphaproteobacteria</taxon>
        <taxon>Rhodobacterales</taxon>
        <taxon>Roseobacteraceae</taxon>
        <taxon>Jannaschia</taxon>
    </lineage>
</organism>
<keyword evidence="4" id="KW-1185">Reference proteome</keyword>
<feature type="chain" id="PRO_5011553754" evidence="1">
    <location>
        <begin position="21"/>
        <end position="239"/>
    </location>
</feature>
<feature type="domain" description="Phosphodiester glycosidase" evidence="2">
    <location>
        <begin position="69"/>
        <end position="215"/>
    </location>
</feature>
<dbReference type="PROSITE" id="PS51257">
    <property type="entry name" value="PROKAR_LIPOPROTEIN"/>
    <property type="match status" value="1"/>
</dbReference>